<accession>A0A023DWS9</accession>
<evidence type="ECO:0000256" key="1">
    <source>
        <dbReference type="ARBA" id="ARBA00022448"/>
    </source>
</evidence>
<comment type="caution">
    <text evidence="4">The sequence shown here is derived from an EMBL/GenBank/DDBJ whole genome shotgun (WGS) entry which is preliminary data.</text>
</comment>
<proteinExistence type="predicted"/>
<dbReference type="RefSeq" id="WP_035543537.1">
    <property type="nucleotide sequence ID" value="NZ_BAUP01000034.1"/>
</dbReference>
<reference evidence="4 5" key="1">
    <citation type="journal article" date="2014" name="FEMS Microbiol. Lett.">
        <title>Draft genome sequences of three Holospora species (Holospora obtusa, Holospora undulata, and Holospora elegans), endonuclear symbiotic bacteria of the ciliate Paramecium caudatum.</title>
        <authorList>
            <person name="Dohra H."/>
            <person name="Tanaka K."/>
            <person name="Suzuki T."/>
            <person name="Fujishima M."/>
            <person name="Suzuki H."/>
        </authorList>
    </citation>
    <scope>NUCLEOTIDE SEQUENCE [LARGE SCALE GENOMIC DNA]</scope>
    <source>
        <strain evidence="4 5">E1</strain>
    </source>
</reference>
<protein>
    <recommendedName>
        <fullName evidence="3">RCK N-terminal domain-containing protein</fullName>
    </recommendedName>
</protein>
<evidence type="ECO:0000256" key="2">
    <source>
        <dbReference type="ARBA" id="ARBA00023065"/>
    </source>
</evidence>
<feature type="domain" description="RCK N-terminal" evidence="3">
    <location>
        <begin position="6"/>
        <end position="111"/>
    </location>
</feature>
<dbReference type="AlphaFoldDB" id="A0A023DWS9"/>
<dbReference type="Proteomes" id="UP000024842">
    <property type="component" value="Unassembled WGS sequence"/>
</dbReference>
<keyword evidence="5" id="KW-1185">Reference proteome</keyword>
<dbReference type="SUPFAM" id="SSF51735">
    <property type="entry name" value="NAD(P)-binding Rossmann-fold domains"/>
    <property type="match status" value="2"/>
</dbReference>
<dbReference type="SUPFAM" id="SSF116726">
    <property type="entry name" value="TrkA C-terminal domain-like"/>
    <property type="match status" value="1"/>
</dbReference>
<dbReference type="Pfam" id="PF02254">
    <property type="entry name" value="TrkA_N"/>
    <property type="match status" value="2"/>
</dbReference>
<keyword evidence="1" id="KW-0813">Transport</keyword>
<dbReference type="InterPro" id="IPR036721">
    <property type="entry name" value="RCK_C_sf"/>
</dbReference>
<dbReference type="STRING" id="1427503.HE1_00159"/>
<dbReference type="Gene3D" id="3.30.70.1450">
    <property type="entry name" value="Regulator of K+ conductance, C-terminal domain"/>
    <property type="match status" value="1"/>
</dbReference>
<dbReference type="InterPro" id="IPR003148">
    <property type="entry name" value="RCK_N"/>
</dbReference>
<keyword evidence="2" id="KW-0406">Ion transport</keyword>
<dbReference type="PANTHER" id="PTHR43833:SF5">
    <property type="entry name" value="TRK SYSTEM POTASSIUM UPTAKE PROTEIN TRKA"/>
    <property type="match status" value="1"/>
</dbReference>
<name>A0A023DWS9_9PROT</name>
<dbReference type="Gene3D" id="3.40.50.720">
    <property type="entry name" value="NAD(P)-binding Rossmann-like Domain"/>
    <property type="match status" value="2"/>
</dbReference>
<dbReference type="OrthoDB" id="8478042at2"/>
<dbReference type="EMBL" id="BAUP01000034">
    <property type="protein sequence ID" value="GAJ45849.1"/>
    <property type="molecule type" value="Genomic_DNA"/>
</dbReference>
<dbReference type="PANTHER" id="PTHR43833">
    <property type="entry name" value="POTASSIUM CHANNEL PROTEIN 2-RELATED-RELATED"/>
    <property type="match status" value="1"/>
</dbReference>
<evidence type="ECO:0000313" key="5">
    <source>
        <dbReference type="Proteomes" id="UP000024842"/>
    </source>
</evidence>
<gene>
    <name evidence="4" type="ORF">HE1_00159</name>
</gene>
<dbReference type="InterPro" id="IPR036291">
    <property type="entry name" value="NAD(P)-bd_dom_sf"/>
</dbReference>
<evidence type="ECO:0000313" key="4">
    <source>
        <dbReference type="EMBL" id="GAJ45849.1"/>
    </source>
</evidence>
<organism evidence="4 5">
    <name type="scientific">Holospora elegans E1</name>
    <dbReference type="NCBI Taxonomy" id="1427503"/>
    <lineage>
        <taxon>Bacteria</taxon>
        <taxon>Pseudomonadati</taxon>
        <taxon>Pseudomonadota</taxon>
        <taxon>Alphaproteobacteria</taxon>
        <taxon>Holosporales</taxon>
        <taxon>Holosporaceae</taxon>
        <taxon>Holospora</taxon>
    </lineage>
</organism>
<feature type="domain" description="RCK N-terminal" evidence="3">
    <location>
        <begin position="235"/>
        <end position="350"/>
    </location>
</feature>
<dbReference type="GO" id="GO:0006813">
    <property type="term" value="P:potassium ion transport"/>
    <property type="evidence" value="ECO:0007669"/>
    <property type="project" value="InterPro"/>
</dbReference>
<sequence>MIKRLIIAGMGALGQSLVHHLQIHYEIIAIDSCFDVVQDLLKKYDIQGIAGSVLDLVLLSQLDLDETCGFISVTEKDSVNLTACRYVRQSFSLGFIAARLKDLEIYTVMQTSALQEGIHLLLNLDMDGAKGVLQRLYYPNIMRHMSFFEKKLHGIVMKIEAKHHLCGMKIEDIERYHAVQDSKIIQIFRQNKSEVPHKNIVLKENDRVCIVYHPIVPLKRLFEISMNFPKYIVSLGINSFSYALAKIVHKNYFDLKQVFFVSSDPEKYRALAALYPEFSFYNGNPLDEKFREDLGIPPKESGILALGLSDADNLLSALTHQHAHHSVSIVQDASYIPIGLKIGVRSIIHPNALILEQLMTHLSPSCVQRVHVLADTHSESTEPMVLITAVLAEESYFLKMQNSDFKNLDVQIIAVLRKKKLLFNPEHFIQNDQVLFLCSQLKYSQILDLLKNKKF</sequence>
<dbReference type="InterPro" id="IPR050721">
    <property type="entry name" value="Trk_Ktr_HKT_K-transport"/>
</dbReference>
<evidence type="ECO:0000259" key="3">
    <source>
        <dbReference type="Pfam" id="PF02254"/>
    </source>
</evidence>